<evidence type="ECO:0000256" key="7">
    <source>
        <dbReference type="SAM" id="MobiDB-lite"/>
    </source>
</evidence>
<dbReference type="PROSITE" id="PS51845">
    <property type="entry name" value="PDEASE_I_2"/>
    <property type="match status" value="1"/>
</dbReference>
<keyword evidence="5 8" id="KW-0472">Membrane</keyword>
<dbReference type="InterPro" id="IPR001054">
    <property type="entry name" value="A/G_cyclase"/>
</dbReference>
<feature type="transmembrane region" description="Helical" evidence="8">
    <location>
        <begin position="60"/>
        <end position="81"/>
    </location>
</feature>
<dbReference type="EMBL" id="BDSP01000130">
    <property type="protein sequence ID" value="GAX18409.1"/>
    <property type="molecule type" value="Genomic_DNA"/>
</dbReference>
<dbReference type="GO" id="GO:0035556">
    <property type="term" value="P:intracellular signal transduction"/>
    <property type="evidence" value="ECO:0007669"/>
    <property type="project" value="InterPro"/>
</dbReference>
<organism evidence="11 12">
    <name type="scientific">Fistulifera solaris</name>
    <name type="common">Oleaginous diatom</name>
    <dbReference type="NCBI Taxonomy" id="1519565"/>
    <lineage>
        <taxon>Eukaryota</taxon>
        <taxon>Sar</taxon>
        <taxon>Stramenopiles</taxon>
        <taxon>Ochrophyta</taxon>
        <taxon>Bacillariophyta</taxon>
        <taxon>Bacillariophyceae</taxon>
        <taxon>Bacillariophycidae</taxon>
        <taxon>Naviculales</taxon>
        <taxon>Naviculaceae</taxon>
        <taxon>Fistulifera</taxon>
    </lineage>
</organism>
<feature type="region of interest" description="Disordered" evidence="7">
    <location>
        <begin position="699"/>
        <end position="734"/>
    </location>
</feature>
<dbReference type="InterPro" id="IPR050401">
    <property type="entry name" value="Cyclic_nucleotide_synthase"/>
</dbReference>
<dbReference type="InParanoid" id="A0A1Z5JWY8"/>
<dbReference type="GO" id="GO:0000166">
    <property type="term" value="F:nucleotide binding"/>
    <property type="evidence" value="ECO:0007669"/>
    <property type="project" value="UniProtKB-KW"/>
</dbReference>
<evidence type="ECO:0000259" key="9">
    <source>
        <dbReference type="PROSITE" id="PS50125"/>
    </source>
</evidence>
<dbReference type="InterPro" id="IPR002073">
    <property type="entry name" value="PDEase_catalytic_dom"/>
</dbReference>
<accession>A0A1Z5JWY8</accession>
<comment type="subcellular location">
    <subcellularLocation>
        <location evidence="1">Membrane</location>
    </subcellularLocation>
</comment>
<evidence type="ECO:0000256" key="3">
    <source>
        <dbReference type="ARBA" id="ARBA00022741"/>
    </source>
</evidence>
<dbReference type="Gene3D" id="1.10.1300.10">
    <property type="entry name" value="3'5'-cyclic nucleotide phosphodiesterase, catalytic domain"/>
    <property type="match status" value="1"/>
</dbReference>
<evidence type="ECO:0000256" key="6">
    <source>
        <dbReference type="ARBA" id="ARBA00023239"/>
    </source>
</evidence>
<dbReference type="GO" id="GO:0001653">
    <property type="term" value="F:peptide receptor activity"/>
    <property type="evidence" value="ECO:0007669"/>
    <property type="project" value="TreeGrafter"/>
</dbReference>
<sequence length="1128" mass="127031">MPPQIIQLEHSESSKSLSSKHEGESTSDPSQSQTNARSDGSTSNGSFVREDTRIVNRTKAIVYICLLLASIAISVAAFFFVKKSEESVFEAEFRDLAGEIIELSETNAANTVGQVRSLATAISSHASTSQTAEVWPNITLPFFTQQVQEAIRLTGSELFAFTPMVPLEQRQSFEAYAAMEWPKHNKGQIPPNIHNVQGEVMSEKDDQDSTFIPVWQVAPPANDLDIMLLDMDTFPWFHQLKQDVLEVQHVVMSGIVDVEYLLKATRQQEVSEWHPRSIILEAVQKTLHSDNLDLTYTDPGGFVLAVLPWEKYFKNVLPHDIHGFIVEVNDHCGTIVTYRVDGHNATVVGQGNLHNTKYNYLHMEANFAGFAQYDGADTSVEHCYYTIDVYPTDELKDKYMTNDPYLFALAILGVFLFTTGIFFCYDCAVERRQRNISRVAKRTTDIVKSLFPKNVQERIMAEAKQEAEMVEKGMGKGTFRISMKDRLKETLDAGDRNESVHKNMPPIADLFPSTTIMFADLVGFTAWSSMREPAQVFLLLETIYSEFDTIAKRRRIFKVETVGDCYVAACGLPDPRRDHAVAMARFARDCRACMMSLMNELEVTLGPDTGELGLRVGLHSGPVTGGVLRGEKARFQLFGDTMNTTARIETTGKKNMIHISEETANILQAFGKGHWTKLREDKVNAKGKGELTTYWLVKDDGPRSTSSGVSSSEGEDEGRMRDDTTSLFSNATPSKSNALSEKAQRLVKWNAEVLAKILKDVVQRRQALNTIPNFEAVRLIEEVTQVGHVLGEVTEILALPTFDAEAAARQEKLAPVVLEEKVMQQLEKYVHAIATLYRNNAFHNFEHVSHVTMSVTKLFSRIVAPEVSGDDRTLHDHTYGITSEPLTQFAAAFAALIHDVDHQGVTNATLIEEQSPIAAVYHNKSVAEQNSVDIAWSLLMDDAFIDLRNCIYTTPAEYNRFRQLIVNLVMATDIMDKSLSQARKDRWAKAFAENNNNNSVFPEELEEQINRKATIVLEHVIQASDVSHTMQHWHIYRKWNARLFEEMMTAYRQGRAQKNPADVWYEGEIGFFDFYIIPLAKKLKECGVFGVSSDEYLNYAETNRKEWEAKGRQVVAEMVARLDAPGLH</sequence>
<name>A0A1Z5JWY8_FISSO</name>
<dbReference type="SUPFAM" id="SSF109604">
    <property type="entry name" value="HD-domain/PDEase-like"/>
    <property type="match status" value="1"/>
</dbReference>
<keyword evidence="2 8" id="KW-0812">Transmembrane</keyword>
<keyword evidence="4 8" id="KW-1133">Transmembrane helix</keyword>
<keyword evidence="12" id="KW-1185">Reference proteome</keyword>
<dbReference type="PANTHER" id="PTHR11920">
    <property type="entry name" value="GUANYLYL CYCLASE"/>
    <property type="match status" value="1"/>
</dbReference>
<evidence type="ECO:0000256" key="2">
    <source>
        <dbReference type="ARBA" id="ARBA00022692"/>
    </source>
</evidence>
<feature type="compositionally biased region" description="Basic and acidic residues" evidence="7">
    <location>
        <begin position="9"/>
        <end position="24"/>
    </location>
</feature>
<feature type="domain" description="Guanylate cyclase" evidence="9">
    <location>
        <begin position="515"/>
        <end position="649"/>
    </location>
</feature>
<dbReference type="SMART" id="SM00044">
    <property type="entry name" value="CYCc"/>
    <property type="match status" value="1"/>
</dbReference>
<dbReference type="GO" id="GO:0004383">
    <property type="term" value="F:guanylate cyclase activity"/>
    <property type="evidence" value="ECO:0007669"/>
    <property type="project" value="TreeGrafter"/>
</dbReference>
<dbReference type="Pfam" id="PF00233">
    <property type="entry name" value="PDEase_I"/>
    <property type="match status" value="1"/>
</dbReference>
<keyword evidence="6" id="KW-0456">Lyase</keyword>
<dbReference type="GO" id="GO:0004016">
    <property type="term" value="F:adenylate cyclase activity"/>
    <property type="evidence" value="ECO:0007669"/>
    <property type="project" value="TreeGrafter"/>
</dbReference>
<evidence type="ECO:0000256" key="5">
    <source>
        <dbReference type="ARBA" id="ARBA00023136"/>
    </source>
</evidence>
<dbReference type="GO" id="GO:0007168">
    <property type="term" value="P:receptor guanylyl cyclase signaling pathway"/>
    <property type="evidence" value="ECO:0007669"/>
    <property type="project" value="TreeGrafter"/>
</dbReference>
<dbReference type="InterPro" id="IPR003607">
    <property type="entry name" value="HD/PDEase_dom"/>
</dbReference>
<dbReference type="PANTHER" id="PTHR11920:SF335">
    <property type="entry name" value="GUANYLATE CYCLASE"/>
    <property type="match status" value="1"/>
</dbReference>
<evidence type="ECO:0000256" key="1">
    <source>
        <dbReference type="ARBA" id="ARBA00004370"/>
    </source>
</evidence>
<gene>
    <name evidence="11" type="ORF">FisN_2Lh036</name>
</gene>
<comment type="caution">
    <text evidence="11">The sequence shown here is derived from an EMBL/GenBank/DDBJ whole genome shotgun (WGS) entry which is preliminary data.</text>
</comment>
<dbReference type="GO" id="GO:0004114">
    <property type="term" value="F:3',5'-cyclic-nucleotide phosphodiesterase activity"/>
    <property type="evidence" value="ECO:0007669"/>
    <property type="project" value="InterPro"/>
</dbReference>
<dbReference type="Gene3D" id="3.30.70.1230">
    <property type="entry name" value="Nucleotide cyclase"/>
    <property type="match status" value="1"/>
</dbReference>
<feature type="region of interest" description="Disordered" evidence="7">
    <location>
        <begin position="1"/>
        <end position="46"/>
    </location>
</feature>
<dbReference type="SUPFAM" id="SSF55073">
    <property type="entry name" value="Nucleotide cyclase"/>
    <property type="match status" value="1"/>
</dbReference>
<dbReference type="CDD" id="cd07302">
    <property type="entry name" value="CHD"/>
    <property type="match status" value="1"/>
</dbReference>
<protein>
    <recommendedName>
        <fullName evidence="13">Phosphodiesterase</fullName>
    </recommendedName>
</protein>
<feature type="compositionally biased region" description="Polar residues" evidence="7">
    <location>
        <begin position="725"/>
        <end position="734"/>
    </location>
</feature>
<proteinExistence type="predicted"/>
<dbReference type="PROSITE" id="PS50125">
    <property type="entry name" value="GUANYLATE_CYCLASE_2"/>
    <property type="match status" value="1"/>
</dbReference>
<dbReference type="OrthoDB" id="546632at2759"/>
<dbReference type="InterPro" id="IPR029787">
    <property type="entry name" value="Nucleotide_cyclase"/>
</dbReference>
<evidence type="ECO:0008006" key="13">
    <source>
        <dbReference type="Google" id="ProtNLM"/>
    </source>
</evidence>
<dbReference type="AlphaFoldDB" id="A0A1Z5JWY8"/>
<dbReference type="Proteomes" id="UP000198406">
    <property type="component" value="Unassembled WGS sequence"/>
</dbReference>
<dbReference type="Pfam" id="PF00211">
    <property type="entry name" value="Guanylate_cyc"/>
    <property type="match status" value="1"/>
</dbReference>
<evidence type="ECO:0000256" key="8">
    <source>
        <dbReference type="SAM" id="Phobius"/>
    </source>
</evidence>
<evidence type="ECO:0000313" key="12">
    <source>
        <dbReference type="Proteomes" id="UP000198406"/>
    </source>
</evidence>
<dbReference type="InterPro" id="IPR036971">
    <property type="entry name" value="PDEase_catalytic_dom_sf"/>
</dbReference>
<feature type="compositionally biased region" description="Polar residues" evidence="7">
    <location>
        <begin position="26"/>
        <end position="46"/>
    </location>
</feature>
<feature type="domain" description="PDEase" evidence="10">
    <location>
        <begin position="767"/>
        <end position="1046"/>
    </location>
</feature>
<keyword evidence="3" id="KW-0547">Nucleotide-binding</keyword>
<evidence type="ECO:0000313" key="11">
    <source>
        <dbReference type="EMBL" id="GAX18409.1"/>
    </source>
</evidence>
<dbReference type="SMART" id="SM00471">
    <property type="entry name" value="HDc"/>
    <property type="match status" value="1"/>
</dbReference>
<evidence type="ECO:0000259" key="10">
    <source>
        <dbReference type="PROSITE" id="PS51845"/>
    </source>
</evidence>
<reference evidence="11 12" key="1">
    <citation type="journal article" date="2015" name="Plant Cell">
        <title>Oil accumulation by the oleaginous diatom Fistulifera solaris as revealed by the genome and transcriptome.</title>
        <authorList>
            <person name="Tanaka T."/>
            <person name="Maeda Y."/>
            <person name="Veluchamy A."/>
            <person name="Tanaka M."/>
            <person name="Abida H."/>
            <person name="Marechal E."/>
            <person name="Bowler C."/>
            <person name="Muto M."/>
            <person name="Sunaga Y."/>
            <person name="Tanaka M."/>
            <person name="Yoshino T."/>
            <person name="Taniguchi T."/>
            <person name="Fukuda Y."/>
            <person name="Nemoto M."/>
            <person name="Matsumoto M."/>
            <person name="Wong P.S."/>
            <person name="Aburatani S."/>
            <person name="Fujibuchi W."/>
        </authorList>
    </citation>
    <scope>NUCLEOTIDE SEQUENCE [LARGE SCALE GENOMIC DNA]</scope>
    <source>
        <strain evidence="11 12">JPCC DA0580</strain>
    </source>
</reference>
<evidence type="ECO:0000256" key="4">
    <source>
        <dbReference type="ARBA" id="ARBA00022989"/>
    </source>
</evidence>
<dbReference type="GO" id="GO:0005886">
    <property type="term" value="C:plasma membrane"/>
    <property type="evidence" value="ECO:0007669"/>
    <property type="project" value="TreeGrafter"/>
</dbReference>